<dbReference type="InterPro" id="IPR038704">
    <property type="entry name" value="YEAST_sf"/>
</dbReference>
<dbReference type="OrthoDB" id="1741717at2759"/>
<keyword evidence="1 2" id="KW-0539">Nucleus</keyword>
<organism evidence="5 6">
    <name type="scientific">Pseudomassariella vexata</name>
    <dbReference type="NCBI Taxonomy" id="1141098"/>
    <lineage>
        <taxon>Eukaryota</taxon>
        <taxon>Fungi</taxon>
        <taxon>Dikarya</taxon>
        <taxon>Ascomycota</taxon>
        <taxon>Pezizomycotina</taxon>
        <taxon>Sordariomycetes</taxon>
        <taxon>Xylariomycetidae</taxon>
        <taxon>Amphisphaeriales</taxon>
        <taxon>Pseudomassariaceae</taxon>
        <taxon>Pseudomassariella</taxon>
    </lineage>
</organism>
<dbReference type="InterPro" id="IPR055129">
    <property type="entry name" value="YEATS_dom"/>
</dbReference>
<dbReference type="InterPro" id="IPR005033">
    <property type="entry name" value="YEATS"/>
</dbReference>
<sequence>MQIERKVKLVTEQRNIDKPSPVADFPMKEWSIKVYLLDAEGNEHPASCFNKVVYNLHPSFENPNQTFTEPPFICRNEGWGEFEMSIDMFTSENRGKSTIFHDLNFQRAKYENVHTVTFKNPSQSLLSLLRETGPVNDQDDKAPKARKANDGKKRRAQYDMEKMANALPKLGEDDLLHVIQMIHDHKSDETYTKNDMEQGEFTVDLYTMPDNLVGMIWRFLQDQEALV</sequence>
<accession>A0A1Y2DIU6</accession>
<evidence type="ECO:0000256" key="3">
    <source>
        <dbReference type="SAM" id="MobiDB-lite"/>
    </source>
</evidence>
<evidence type="ECO:0000313" key="6">
    <source>
        <dbReference type="Proteomes" id="UP000193689"/>
    </source>
</evidence>
<proteinExistence type="predicted"/>
<dbReference type="Pfam" id="PF03366">
    <property type="entry name" value="YEATS"/>
    <property type="match status" value="1"/>
</dbReference>
<dbReference type="GeneID" id="63777233"/>
<evidence type="ECO:0000259" key="4">
    <source>
        <dbReference type="PROSITE" id="PS51037"/>
    </source>
</evidence>
<comment type="subcellular location">
    <subcellularLocation>
        <location evidence="2">Nucleus</location>
    </subcellularLocation>
</comment>
<dbReference type="STRING" id="1141098.A0A1Y2DIU6"/>
<evidence type="ECO:0000313" key="5">
    <source>
        <dbReference type="EMBL" id="ORY59054.1"/>
    </source>
</evidence>
<dbReference type="AlphaFoldDB" id="A0A1Y2DIU6"/>
<dbReference type="PROSITE" id="PS51037">
    <property type="entry name" value="YEATS"/>
    <property type="match status" value="1"/>
</dbReference>
<dbReference type="EMBL" id="MCFJ01000014">
    <property type="protein sequence ID" value="ORY59054.1"/>
    <property type="molecule type" value="Genomic_DNA"/>
</dbReference>
<dbReference type="InParanoid" id="A0A1Y2DIU6"/>
<evidence type="ECO:0000256" key="1">
    <source>
        <dbReference type="ARBA" id="ARBA00023242"/>
    </source>
</evidence>
<dbReference type="CDD" id="cd16905">
    <property type="entry name" value="YEATS_Taf14_like"/>
    <property type="match status" value="1"/>
</dbReference>
<dbReference type="GO" id="GO:0006338">
    <property type="term" value="P:chromatin remodeling"/>
    <property type="evidence" value="ECO:0007669"/>
    <property type="project" value="EnsemblFungi"/>
</dbReference>
<feature type="region of interest" description="Disordered" evidence="3">
    <location>
        <begin position="133"/>
        <end position="156"/>
    </location>
</feature>
<dbReference type="GO" id="GO:0005674">
    <property type="term" value="C:transcription factor TFIIF complex"/>
    <property type="evidence" value="ECO:0007669"/>
    <property type="project" value="EnsemblFungi"/>
</dbReference>
<dbReference type="FunCoup" id="A0A1Y2DIU6">
    <property type="interactions" value="394"/>
</dbReference>
<dbReference type="PANTHER" id="PTHR23195">
    <property type="entry name" value="YEATS DOMAIN"/>
    <property type="match status" value="1"/>
</dbReference>
<dbReference type="Gene3D" id="2.60.40.1970">
    <property type="entry name" value="YEATS domain"/>
    <property type="match status" value="1"/>
</dbReference>
<dbReference type="PIRSF" id="PIRSF016551">
    <property type="entry name" value="SAS5/TFIID_14"/>
    <property type="match status" value="1"/>
</dbReference>
<evidence type="ECO:0000256" key="2">
    <source>
        <dbReference type="PROSITE-ProRule" id="PRU00376"/>
    </source>
</evidence>
<dbReference type="InterPro" id="IPR016665">
    <property type="entry name" value="Sas5/TAF14"/>
</dbReference>
<dbReference type="GO" id="GO:0005669">
    <property type="term" value="C:transcription factor TFIID complex"/>
    <property type="evidence" value="ECO:0007669"/>
    <property type="project" value="EnsemblFungi"/>
</dbReference>
<keyword evidence="6" id="KW-1185">Reference proteome</keyword>
<feature type="domain" description="YEATS" evidence="4">
    <location>
        <begin position="1"/>
        <end position="132"/>
    </location>
</feature>
<comment type="caution">
    <text evidence="5">The sequence shown here is derived from an EMBL/GenBank/DDBJ whole genome shotgun (WGS) entry which is preliminary data.</text>
</comment>
<name>A0A1Y2DIU6_9PEZI</name>
<dbReference type="GO" id="GO:0006355">
    <property type="term" value="P:regulation of DNA-templated transcription"/>
    <property type="evidence" value="ECO:0007669"/>
    <property type="project" value="InterPro"/>
</dbReference>
<reference evidence="5 6" key="1">
    <citation type="submission" date="2016-07" db="EMBL/GenBank/DDBJ databases">
        <title>Pervasive Adenine N6-methylation of Active Genes in Fungi.</title>
        <authorList>
            <consortium name="DOE Joint Genome Institute"/>
            <person name="Mondo S.J."/>
            <person name="Dannebaum R.O."/>
            <person name="Kuo R.C."/>
            <person name="Labutti K."/>
            <person name="Haridas S."/>
            <person name="Kuo A."/>
            <person name="Salamov A."/>
            <person name="Ahrendt S.R."/>
            <person name="Lipzen A."/>
            <person name="Sullivan W."/>
            <person name="Andreopoulos W.B."/>
            <person name="Clum A."/>
            <person name="Lindquist E."/>
            <person name="Daum C."/>
            <person name="Ramamoorthy G.K."/>
            <person name="Gryganskyi A."/>
            <person name="Culley D."/>
            <person name="Magnuson J.K."/>
            <person name="James T.Y."/>
            <person name="O'Malley M.A."/>
            <person name="Stajich J.E."/>
            <person name="Spatafora J.W."/>
            <person name="Visel A."/>
            <person name="Grigoriev I.V."/>
        </authorList>
    </citation>
    <scope>NUCLEOTIDE SEQUENCE [LARGE SCALE GENOMIC DNA]</scope>
    <source>
        <strain evidence="5 6">CBS 129021</strain>
    </source>
</reference>
<feature type="compositionally biased region" description="Basic and acidic residues" evidence="3">
    <location>
        <begin position="138"/>
        <end position="156"/>
    </location>
</feature>
<dbReference type="GO" id="GO:0031011">
    <property type="term" value="C:Ino80 complex"/>
    <property type="evidence" value="ECO:0007669"/>
    <property type="project" value="EnsemblFungi"/>
</dbReference>
<gene>
    <name evidence="5" type="ORF">BCR38DRAFT_445511</name>
</gene>
<dbReference type="RefSeq" id="XP_040711748.1">
    <property type="nucleotide sequence ID" value="XM_040861021.1"/>
</dbReference>
<dbReference type="GO" id="GO:0016514">
    <property type="term" value="C:SWI/SNF complex"/>
    <property type="evidence" value="ECO:0007669"/>
    <property type="project" value="EnsemblFungi"/>
</dbReference>
<protein>
    <submittedName>
        <fullName evidence="5">Yeats family-domain-containing protein</fullName>
    </submittedName>
</protein>
<dbReference type="Proteomes" id="UP000193689">
    <property type="component" value="Unassembled WGS sequence"/>
</dbReference>